<feature type="non-terminal residue" evidence="2">
    <location>
        <position position="407"/>
    </location>
</feature>
<name>A0A4S8LTX3_DENBC</name>
<gene>
    <name evidence="2" type="ORF">K435DRAFT_562346</name>
</gene>
<feature type="non-terminal residue" evidence="2">
    <location>
        <position position="1"/>
    </location>
</feature>
<feature type="compositionally biased region" description="Low complexity" evidence="1">
    <location>
        <begin position="123"/>
        <end position="136"/>
    </location>
</feature>
<dbReference type="InterPro" id="IPR041078">
    <property type="entry name" value="Plavaka"/>
</dbReference>
<accession>A0A4S8LTX3</accession>
<dbReference type="Proteomes" id="UP000297245">
    <property type="component" value="Unassembled WGS sequence"/>
</dbReference>
<sequence>VDRLVKNVLQKDDFDVGHLDRFRAEKEAERLDDVRSSGDAIFSSHVWGEDSVTILLPKSDWSWSEETQATLEVKDVQRRSFVEVIRTAYQDTQFLRFSLAGFREFWKPTRESTSDRLYDESSDPSSSSGSTPSDYPSYEHPKPYPRPLDISANPIPWLMVPIMIYSDSTCVNMFGNTSMWPVYIFFLGLSKYVRSQPSSGAAHHFAYILSLPNIQEIYRTHFGEAATSEVLTHLKRELMQAIWFLLLDDELVNACIKGMVVLCADGVWRRLFPRIFIYSADYPEKMLLACLKTLGRCPCLRCEVLKSNIHLIGTARDMNTRTRKARINAHPLRWNVNEARRRMFEKGKAVNSKTLFWKINSAYNYFDLFVVDLLHEFELGVFKAVFTHLIRISYSFGDDSVAEINRR</sequence>
<feature type="region of interest" description="Disordered" evidence="1">
    <location>
        <begin position="114"/>
        <end position="139"/>
    </location>
</feature>
<dbReference type="AlphaFoldDB" id="A0A4S8LTX3"/>
<protein>
    <submittedName>
        <fullName evidence="2">Uncharacterized protein</fullName>
    </submittedName>
</protein>
<evidence type="ECO:0000313" key="3">
    <source>
        <dbReference type="Proteomes" id="UP000297245"/>
    </source>
</evidence>
<dbReference type="Pfam" id="PF18759">
    <property type="entry name" value="Plavaka"/>
    <property type="match status" value="1"/>
</dbReference>
<dbReference type="EMBL" id="ML179261">
    <property type="protein sequence ID" value="THU93026.1"/>
    <property type="molecule type" value="Genomic_DNA"/>
</dbReference>
<evidence type="ECO:0000256" key="1">
    <source>
        <dbReference type="SAM" id="MobiDB-lite"/>
    </source>
</evidence>
<organism evidence="2 3">
    <name type="scientific">Dendrothele bispora (strain CBS 962.96)</name>
    <dbReference type="NCBI Taxonomy" id="1314807"/>
    <lineage>
        <taxon>Eukaryota</taxon>
        <taxon>Fungi</taxon>
        <taxon>Dikarya</taxon>
        <taxon>Basidiomycota</taxon>
        <taxon>Agaricomycotina</taxon>
        <taxon>Agaricomycetes</taxon>
        <taxon>Agaricomycetidae</taxon>
        <taxon>Agaricales</taxon>
        <taxon>Agaricales incertae sedis</taxon>
        <taxon>Dendrothele</taxon>
    </lineage>
</organism>
<proteinExistence type="predicted"/>
<keyword evidence="3" id="KW-1185">Reference proteome</keyword>
<reference evidence="2 3" key="1">
    <citation type="journal article" date="2019" name="Nat. Ecol. Evol.">
        <title>Megaphylogeny resolves global patterns of mushroom evolution.</title>
        <authorList>
            <person name="Varga T."/>
            <person name="Krizsan K."/>
            <person name="Foldi C."/>
            <person name="Dima B."/>
            <person name="Sanchez-Garcia M."/>
            <person name="Sanchez-Ramirez S."/>
            <person name="Szollosi G.J."/>
            <person name="Szarkandi J.G."/>
            <person name="Papp V."/>
            <person name="Albert L."/>
            <person name="Andreopoulos W."/>
            <person name="Angelini C."/>
            <person name="Antonin V."/>
            <person name="Barry K.W."/>
            <person name="Bougher N.L."/>
            <person name="Buchanan P."/>
            <person name="Buyck B."/>
            <person name="Bense V."/>
            <person name="Catcheside P."/>
            <person name="Chovatia M."/>
            <person name="Cooper J."/>
            <person name="Damon W."/>
            <person name="Desjardin D."/>
            <person name="Finy P."/>
            <person name="Geml J."/>
            <person name="Haridas S."/>
            <person name="Hughes K."/>
            <person name="Justo A."/>
            <person name="Karasinski D."/>
            <person name="Kautmanova I."/>
            <person name="Kiss B."/>
            <person name="Kocsube S."/>
            <person name="Kotiranta H."/>
            <person name="LaButti K.M."/>
            <person name="Lechner B.E."/>
            <person name="Liimatainen K."/>
            <person name="Lipzen A."/>
            <person name="Lukacs Z."/>
            <person name="Mihaltcheva S."/>
            <person name="Morgado L.N."/>
            <person name="Niskanen T."/>
            <person name="Noordeloos M.E."/>
            <person name="Ohm R.A."/>
            <person name="Ortiz-Santana B."/>
            <person name="Ovrebo C."/>
            <person name="Racz N."/>
            <person name="Riley R."/>
            <person name="Savchenko A."/>
            <person name="Shiryaev A."/>
            <person name="Soop K."/>
            <person name="Spirin V."/>
            <person name="Szebenyi C."/>
            <person name="Tomsovsky M."/>
            <person name="Tulloss R.E."/>
            <person name="Uehling J."/>
            <person name="Grigoriev I.V."/>
            <person name="Vagvolgyi C."/>
            <person name="Papp T."/>
            <person name="Martin F.M."/>
            <person name="Miettinen O."/>
            <person name="Hibbett D.S."/>
            <person name="Nagy L.G."/>
        </authorList>
    </citation>
    <scope>NUCLEOTIDE SEQUENCE [LARGE SCALE GENOMIC DNA]</scope>
    <source>
        <strain evidence="2 3">CBS 962.96</strain>
    </source>
</reference>
<dbReference type="OrthoDB" id="3208495at2759"/>
<evidence type="ECO:0000313" key="2">
    <source>
        <dbReference type="EMBL" id="THU93026.1"/>
    </source>
</evidence>